<dbReference type="AlphaFoldDB" id="A0A9X4E6Q8"/>
<keyword evidence="3" id="KW-1185">Reference proteome</keyword>
<protein>
    <submittedName>
        <fullName evidence="1">Uncharacterized protein</fullName>
    </submittedName>
</protein>
<dbReference type="EMBL" id="CP146598">
    <property type="protein sequence ID" value="WWY03136.1"/>
    <property type="molecule type" value="Genomic_DNA"/>
</dbReference>
<evidence type="ECO:0000313" key="1">
    <source>
        <dbReference type="EMBL" id="MDD9328801.1"/>
    </source>
</evidence>
<reference evidence="1" key="1">
    <citation type="submission" date="2022-10" db="EMBL/GenBank/DDBJ databases">
        <authorList>
            <person name="Boutroux M."/>
        </authorList>
    </citation>
    <scope>NUCLEOTIDE SEQUENCE</scope>
    <source>
        <strain evidence="1">51.81</strain>
    </source>
</reference>
<organism evidence="1">
    <name type="scientific">Neisseria leonii</name>
    <dbReference type="NCBI Taxonomy" id="2995413"/>
    <lineage>
        <taxon>Bacteria</taxon>
        <taxon>Pseudomonadati</taxon>
        <taxon>Pseudomonadota</taxon>
        <taxon>Betaproteobacteria</taxon>
        <taxon>Neisseriales</taxon>
        <taxon>Neisseriaceae</taxon>
        <taxon>Neisseria</taxon>
    </lineage>
</organism>
<gene>
    <name evidence="1" type="ORF">ORY91_000075</name>
    <name evidence="2" type="ORF">V9W64_10720</name>
</gene>
<name>A0A9X4E6Q8_9NEIS</name>
<proteinExistence type="predicted"/>
<dbReference type="Proteomes" id="UP001149607">
    <property type="component" value="Chromosome"/>
</dbReference>
<dbReference type="EMBL" id="JAPQFL010000015">
    <property type="protein sequence ID" value="MDD9328801.1"/>
    <property type="molecule type" value="Genomic_DNA"/>
</dbReference>
<reference evidence="2" key="2">
    <citation type="submission" date="2024-02" db="EMBL/GenBank/DDBJ databases">
        <title>Neisseria leonii sp. nov.</title>
        <authorList>
            <person name="Boutroux M."/>
            <person name="Favre-Rochex S."/>
            <person name="Gorgette O."/>
            <person name="Touak G."/>
            <person name="Muhle E."/>
            <person name="Chesneau O."/>
            <person name="Clermont D."/>
            <person name="Rahi P."/>
        </authorList>
    </citation>
    <scope>NUCLEOTIDE SEQUENCE</scope>
    <source>
        <strain evidence="2">51.81</strain>
    </source>
</reference>
<accession>A0A9X4E6Q8</accession>
<sequence length="149" mass="17627">MHNLPDWIRLTPYCPLKLANQREIPVIPRLYHRKIAELRAKYPNFMRPILGKAARFAAKEFAERREFLFALRDLPESVREKIDVSAYETRETRRTAYERIQAMLLNPPALSTFGGKPAKYHKAKAFKQPMPETPKGFYPRREHGTRRIY</sequence>
<evidence type="ECO:0000313" key="3">
    <source>
        <dbReference type="Proteomes" id="UP001149607"/>
    </source>
</evidence>
<evidence type="ECO:0000313" key="2">
    <source>
        <dbReference type="EMBL" id="WWY03136.1"/>
    </source>
</evidence>
<dbReference type="RefSeq" id="WP_274585845.1">
    <property type="nucleotide sequence ID" value="NZ_CP146598.1"/>
</dbReference>